<dbReference type="RefSeq" id="WP_105530242.1">
    <property type="nucleotide sequence ID" value="NZ_PUGF01000002.1"/>
</dbReference>
<dbReference type="InterPro" id="IPR013321">
    <property type="entry name" value="Arc_rbn_hlx_hlx"/>
</dbReference>
<keyword evidence="2" id="KW-1277">Toxin-antitoxin system</keyword>
<dbReference type="GO" id="GO:0006351">
    <property type="term" value="P:DNA-templated transcription"/>
    <property type="evidence" value="ECO:0007669"/>
    <property type="project" value="TreeGrafter"/>
</dbReference>
<evidence type="ECO:0000313" key="4">
    <source>
        <dbReference type="Proteomes" id="UP000237839"/>
    </source>
</evidence>
<reference evidence="3 4" key="1">
    <citation type="submission" date="2018-02" db="EMBL/GenBank/DDBJ databases">
        <title>Solimicrobium silvestre gen. nov., sp. nov., isolated from alpine forest soil.</title>
        <authorList>
            <person name="Margesin R."/>
            <person name="Albuquerque L."/>
            <person name="Zhang D.-C."/>
            <person name="Froufe H.J.C."/>
            <person name="Severino R."/>
            <person name="Roxo I."/>
            <person name="Egas C."/>
            <person name="Da Costa M.S."/>
        </authorList>
    </citation>
    <scope>NUCLEOTIDE SEQUENCE [LARGE SCALE GENOMIC DNA]</scope>
    <source>
        <strain evidence="3 4">S20-91</strain>
    </source>
</reference>
<dbReference type="Gene3D" id="1.10.1220.10">
    <property type="entry name" value="Met repressor-like"/>
    <property type="match status" value="1"/>
</dbReference>
<dbReference type="PANTHER" id="PTHR38781">
    <property type="entry name" value="ANTITOXIN DINJ-RELATED"/>
    <property type="match status" value="1"/>
</dbReference>
<evidence type="ECO:0000256" key="2">
    <source>
        <dbReference type="ARBA" id="ARBA00022649"/>
    </source>
</evidence>
<evidence type="ECO:0000313" key="3">
    <source>
        <dbReference type="EMBL" id="PRC94514.1"/>
    </source>
</evidence>
<dbReference type="InterPro" id="IPR026262">
    <property type="entry name" value="DinJ"/>
</dbReference>
<dbReference type="Proteomes" id="UP000237839">
    <property type="component" value="Unassembled WGS sequence"/>
</dbReference>
<comment type="similarity">
    <text evidence="1">Belongs to the RelB/DinJ antitoxin family.</text>
</comment>
<dbReference type="GO" id="GO:0044010">
    <property type="term" value="P:single-species biofilm formation"/>
    <property type="evidence" value="ECO:0007669"/>
    <property type="project" value="InterPro"/>
</dbReference>
<dbReference type="PIRSF" id="PIRSF003108">
    <property type="entry name" value="DinJ"/>
    <property type="match status" value="1"/>
</dbReference>
<sequence length="93" mass="10318">MATTTSMLHVRVDDETKVQATEALALMGLSMSDAVRLFLHRVIVDQAFPLELKVPNAETRAAMAESRSMMASRRSRFTSADALFNDLEKNSSK</sequence>
<protein>
    <submittedName>
        <fullName evidence="3">Addiction module antitoxin, RelB/DinJ family</fullName>
    </submittedName>
</protein>
<dbReference type="GO" id="GO:0006355">
    <property type="term" value="P:regulation of DNA-templated transcription"/>
    <property type="evidence" value="ECO:0007669"/>
    <property type="project" value="InterPro"/>
</dbReference>
<dbReference type="EMBL" id="PUGF01000002">
    <property type="protein sequence ID" value="PRC94514.1"/>
    <property type="molecule type" value="Genomic_DNA"/>
</dbReference>
<keyword evidence="4" id="KW-1185">Reference proteome</keyword>
<dbReference type="PANTHER" id="PTHR38781:SF1">
    <property type="entry name" value="ANTITOXIN DINJ-RELATED"/>
    <property type="match status" value="1"/>
</dbReference>
<dbReference type="InterPro" id="IPR007337">
    <property type="entry name" value="RelB/DinJ"/>
</dbReference>
<proteinExistence type="inferred from homology"/>
<accession>A0A2S9H3F3</accession>
<comment type="caution">
    <text evidence="3">The sequence shown here is derived from an EMBL/GenBank/DDBJ whole genome shotgun (WGS) entry which is preliminary data.</text>
</comment>
<organism evidence="3 4">
    <name type="scientific">Solimicrobium silvestre</name>
    <dbReference type="NCBI Taxonomy" id="2099400"/>
    <lineage>
        <taxon>Bacteria</taxon>
        <taxon>Pseudomonadati</taxon>
        <taxon>Pseudomonadota</taxon>
        <taxon>Betaproteobacteria</taxon>
        <taxon>Burkholderiales</taxon>
        <taxon>Oxalobacteraceae</taxon>
        <taxon>Solimicrobium</taxon>
    </lineage>
</organism>
<gene>
    <name evidence="3" type="ORF">S2091_0517</name>
</gene>
<dbReference type="GO" id="GO:0015643">
    <property type="term" value="F:toxic substance binding"/>
    <property type="evidence" value="ECO:0007669"/>
    <property type="project" value="InterPro"/>
</dbReference>
<name>A0A2S9H3F3_9BURK</name>
<dbReference type="OrthoDB" id="1666683at2"/>
<evidence type="ECO:0000256" key="1">
    <source>
        <dbReference type="ARBA" id="ARBA00010562"/>
    </source>
</evidence>
<dbReference type="Pfam" id="PF04221">
    <property type="entry name" value="RelB"/>
    <property type="match status" value="1"/>
</dbReference>
<dbReference type="GO" id="GO:0000987">
    <property type="term" value="F:cis-regulatory region sequence-specific DNA binding"/>
    <property type="evidence" value="ECO:0007669"/>
    <property type="project" value="InterPro"/>
</dbReference>
<dbReference type="NCBIfam" id="TIGR02384">
    <property type="entry name" value="RelB_DinJ"/>
    <property type="match status" value="1"/>
</dbReference>
<dbReference type="AlphaFoldDB" id="A0A2S9H3F3"/>